<evidence type="ECO:0000256" key="9">
    <source>
        <dbReference type="ARBA" id="ARBA00022989"/>
    </source>
</evidence>
<organism evidence="20 21">
    <name type="scientific">Otus sunia</name>
    <name type="common">Oriental scops-owl</name>
    <dbReference type="NCBI Taxonomy" id="257818"/>
    <lineage>
        <taxon>Eukaryota</taxon>
        <taxon>Metazoa</taxon>
        <taxon>Chordata</taxon>
        <taxon>Craniata</taxon>
        <taxon>Vertebrata</taxon>
        <taxon>Euteleostomi</taxon>
        <taxon>Archelosauria</taxon>
        <taxon>Archosauria</taxon>
        <taxon>Dinosauria</taxon>
        <taxon>Saurischia</taxon>
        <taxon>Theropoda</taxon>
        <taxon>Coelurosauria</taxon>
        <taxon>Aves</taxon>
        <taxon>Neognathae</taxon>
        <taxon>Neoaves</taxon>
        <taxon>Telluraves</taxon>
        <taxon>Strigiformes</taxon>
        <taxon>Strigidae</taxon>
        <taxon>Otus</taxon>
    </lineage>
</organism>
<dbReference type="InterPro" id="IPR050348">
    <property type="entry name" value="Protein-Tyr_Phosphatase"/>
</dbReference>
<evidence type="ECO:0000259" key="16">
    <source>
        <dbReference type="PROSITE" id="PS50055"/>
    </source>
</evidence>
<dbReference type="CDD" id="cd17667">
    <property type="entry name" value="R-PTPc-G-1"/>
    <property type="match status" value="1"/>
</dbReference>
<feature type="transmembrane region" description="Helical" evidence="15">
    <location>
        <begin position="628"/>
        <end position="653"/>
    </location>
</feature>
<dbReference type="Gene3D" id="2.60.40.10">
    <property type="entry name" value="Immunoglobulins"/>
    <property type="match status" value="1"/>
</dbReference>
<dbReference type="InterPro" id="IPR001148">
    <property type="entry name" value="CA_dom"/>
</dbReference>
<evidence type="ECO:0000256" key="4">
    <source>
        <dbReference type="ARBA" id="ARBA00022692"/>
    </source>
</evidence>
<dbReference type="CDD" id="cd17670">
    <property type="entry name" value="R-PTP-G-2"/>
    <property type="match status" value="1"/>
</dbReference>
<dbReference type="SMART" id="SM00060">
    <property type="entry name" value="FN3"/>
    <property type="match status" value="1"/>
</dbReference>
<evidence type="ECO:0000259" key="17">
    <source>
        <dbReference type="PROSITE" id="PS50056"/>
    </source>
</evidence>
<feature type="domain" description="Alpha-carbonic anhydrase" evidence="19">
    <location>
        <begin position="1"/>
        <end position="205"/>
    </location>
</feature>
<dbReference type="InterPro" id="IPR003595">
    <property type="entry name" value="Tyr_Pase_cat"/>
</dbReference>
<dbReference type="InterPro" id="IPR036116">
    <property type="entry name" value="FN3_sf"/>
</dbReference>
<dbReference type="PRINTS" id="PR00700">
    <property type="entry name" value="PRTYPHPHTASE"/>
</dbReference>
<evidence type="ECO:0000313" key="20">
    <source>
        <dbReference type="Ensembl" id="ENSOSUP00000024016.1"/>
    </source>
</evidence>
<comment type="similarity">
    <text evidence="2">Belongs to the protein-tyrosine phosphatase family. Receptor class 5 subfamily.</text>
</comment>
<comment type="subcellular location">
    <subcellularLocation>
        <location evidence="1">Membrane</location>
        <topology evidence="1">Single-pass type I membrane protein</topology>
    </subcellularLocation>
</comment>
<dbReference type="SUPFAM" id="SSF51069">
    <property type="entry name" value="Carbonic anhydrase"/>
    <property type="match status" value="1"/>
</dbReference>
<evidence type="ECO:0000259" key="18">
    <source>
        <dbReference type="PROSITE" id="PS50853"/>
    </source>
</evidence>
<dbReference type="PROSITE" id="PS50853">
    <property type="entry name" value="FN3"/>
    <property type="match status" value="1"/>
</dbReference>
<dbReference type="SMART" id="SM01057">
    <property type="entry name" value="Carb_anhydrase"/>
    <property type="match status" value="1"/>
</dbReference>
<dbReference type="EC" id="3.1.3.48" evidence="3"/>
<feature type="domain" description="Tyrosine-protein phosphatase" evidence="16">
    <location>
        <begin position="710"/>
        <end position="981"/>
    </location>
</feature>
<dbReference type="InterPro" id="IPR036398">
    <property type="entry name" value="CA_dom_sf"/>
</dbReference>
<evidence type="ECO:0000256" key="1">
    <source>
        <dbReference type="ARBA" id="ARBA00004479"/>
    </source>
</evidence>
<evidence type="ECO:0000256" key="8">
    <source>
        <dbReference type="ARBA" id="ARBA00022912"/>
    </source>
</evidence>
<evidence type="ECO:0000256" key="6">
    <source>
        <dbReference type="ARBA" id="ARBA00022737"/>
    </source>
</evidence>
<keyword evidence="21" id="KW-1185">Reference proteome</keyword>
<evidence type="ECO:0000256" key="12">
    <source>
        <dbReference type="ARBA" id="ARBA00023180"/>
    </source>
</evidence>
<dbReference type="SUPFAM" id="SSF52799">
    <property type="entry name" value="(Phosphotyrosine protein) phosphatases II"/>
    <property type="match status" value="2"/>
</dbReference>
<dbReference type="Ensembl" id="ENSOSUT00000024738.1">
    <property type="protein sequence ID" value="ENSOSUP00000024016.1"/>
    <property type="gene ID" value="ENSOSUG00000016348.1"/>
</dbReference>
<feature type="domain" description="Tyrosine specific protein phosphatases" evidence="17">
    <location>
        <begin position="1189"/>
        <end position="1263"/>
    </location>
</feature>
<dbReference type="CDD" id="cd00063">
    <property type="entry name" value="FN3"/>
    <property type="match status" value="1"/>
</dbReference>
<dbReference type="InterPro" id="IPR029021">
    <property type="entry name" value="Prot-tyrosine_phosphatase-like"/>
</dbReference>
<keyword evidence="6" id="KW-0677">Repeat</keyword>
<feature type="compositionally biased region" description="Polar residues" evidence="14">
    <location>
        <begin position="504"/>
        <end position="518"/>
    </location>
</feature>
<dbReference type="Proteomes" id="UP000694552">
    <property type="component" value="Unplaced"/>
</dbReference>
<dbReference type="PROSITE" id="PS50055">
    <property type="entry name" value="TYR_PHOSPHATASE_PTP"/>
    <property type="match status" value="2"/>
</dbReference>
<dbReference type="InterPro" id="IPR000387">
    <property type="entry name" value="Tyr_Pase_dom"/>
</dbReference>
<dbReference type="PROSITE" id="PS00383">
    <property type="entry name" value="TYR_PHOSPHATASE_1"/>
    <property type="match status" value="1"/>
</dbReference>
<dbReference type="PROSITE" id="PS50056">
    <property type="entry name" value="TYR_PHOSPHATASE_2"/>
    <property type="match status" value="2"/>
</dbReference>
<evidence type="ECO:0000256" key="14">
    <source>
        <dbReference type="SAM" id="MobiDB-lite"/>
    </source>
</evidence>
<dbReference type="Gene3D" id="3.90.190.10">
    <property type="entry name" value="Protein tyrosine phosphatase superfamily"/>
    <property type="match status" value="2"/>
</dbReference>
<dbReference type="FunFam" id="3.90.190.10:FF:000013">
    <property type="entry name" value="receptor-type tyrosine-protein phosphatase zeta isoform X1"/>
    <property type="match status" value="1"/>
</dbReference>
<dbReference type="Pfam" id="PF00102">
    <property type="entry name" value="Y_phosphatase"/>
    <property type="match status" value="2"/>
</dbReference>
<accession>A0A8C8BV22</accession>
<dbReference type="GO" id="GO:0005886">
    <property type="term" value="C:plasma membrane"/>
    <property type="evidence" value="ECO:0007669"/>
    <property type="project" value="UniProtKB-ARBA"/>
</dbReference>
<dbReference type="InterPro" id="IPR016130">
    <property type="entry name" value="Tyr_Pase_AS"/>
</dbReference>
<dbReference type="InterPro" id="IPR000242">
    <property type="entry name" value="PTP_cat"/>
</dbReference>
<keyword evidence="12" id="KW-0325">Glycoprotein</keyword>
<dbReference type="FunFam" id="3.90.190.10:FF:000016">
    <property type="entry name" value="receptor-type tyrosine-protein phosphatase gamma isoform X1"/>
    <property type="match status" value="1"/>
</dbReference>
<name>A0A8C8BV22_9STRI</name>
<keyword evidence="10 15" id="KW-0472">Membrane</keyword>
<evidence type="ECO:0000256" key="2">
    <source>
        <dbReference type="ARBA" id="ARBA00006246"/>
    </source>
</evidence>
<comment type="catalytic activity">
    <reaction evidence="13">
        <text>O-phospho-L-tyrosyl-[protein] + H2O = L-tyrosyl-[protein] + phosphate</text>
        <dbReference type="Rhea" id="RHEA:10684"/>
        <dbReference type="Rhea" id="RHEA-COMP:10136"/>
        <dbReference type="Rhea" id="RHEA-COMP:20101"/>
        <dbReference type="ChEBI" id="CHEBI:15377"/>
        <dbReference type="ChEBI" id="CHEBI:43474"/>
        <dbReference type="ChEBI" id="CHEBI:46858"/>
        <dbReference type="ChEBI" id="CHEBI:61978"/>
        <dbReference type="EC" id="3.1.3.48"/>
    </reaction>
</comment>
<keyword evidence="11" id="KW-1015">Disulfide bond</keyword>
<dbReference type="InterPro" id="IPR041887">
    <property type="entry name" value="Alpha_CARP_receptor-type"/>
</dbReference>
<feature type="domain" description="Tyrosine specific protein phosphatases" evidence="17">
    <location>
        <begin position="898"/>
        <end position="972"/>
    </location>
</feature>
<keyword evidence="8" id="KW-0904">Protein phosphatase</keyword>
<evidence type="ECO:0000256" key="10">
    <source>
        <dbReference type="ARBA" id="ARBA00023136"/>
    </source>
</evidence>
<dbReference type="FunFam" id="2.60.40.10:FF:000255">
    <property type="entry name" value="receptor-type tyrosine-protein phosphatase gamma isoform X2"/>
    <property type="match status" value="1"/>
</dbReference>
<dbReference type="PANTHER" id="PTHR19134:SF468">
    <property type="entry name" value="RECEPTOR-TYPE TYROSINE-PROTEIN PHOSPHATASE GAMMA"/>
    <property type="match status" value="1"/>
</dbReference>
<feature type="region of interest" description="Disordered" evidence="14">
    <location>
        <begin position="1281"/>
        <end position="1307"/>
    </location>
</feature>
<protein>
    <recommendedName>
        <fullName evidence="3">protein-tyrosine-phosphatase</fullName>
        <ecNumber evidence="3">3.1.3.48</ecNumber>
    </recommendedName>
</protein>
<keyword evidence="5" id="KW-0732">Signal</keyword>
<dbReference type="Pfam" id="PF00194">
    <property type="entry name" value="Carb_anhydrase"/>
    <property type="match status" value="1"/>
</dbReference>
<evidence type="ECO:0000256" key="11">
    <source>
        <dbReference type="ARBA" id="ARBA00023157"/>
    </source>
</evidence>
<keyword evidence="7" id="KW-0378">Hydrolase</keyword>
<feature type="region of interest" description="Disordered" evidence="14">
    <location>
        <begin position="426"/>
        <end position="536"/>
    </location>
</feature>
<evidence type="ECO:0000313" key="21">
    <source>
        <dbReference type="Proteomes" id="UP000694552"/>
    </source>
</evidence>
<feature type="compositionally biased region" description="Basic and acidic residues" evidence="14">
    <location>
        <begin position="450"/>
        <end position="461"/>
    </location>
</feature>
<evidence type="ECO:0000256" key="7">
    <source>
        <dbReference type="ARBA" id="ARBA00022801"/>
    </source>
</evidence>
<dbReference type="PROSITE" id="PS51144">
    <property type="entry name" value="ALPHA_CA_2"/>
    <property type="match status" value="1"/>
</dbReference>
<feature type="compositionally biased region" description="Acidic residues" evidence="14">
    <location>
        <begin position="462"/>
        <end position="487"/>
    </location>
</feature>
<sequence length="1307" mass="146230">MKNTGKTVAILLKDDYFVSGAGLPGRFKAEKVEFHWGQSNGSAGSEHSINGKRFPVEMQIYFYNPDDFDSFGAAVLDNRVIGAMAIFFQVSQRDNQALDPIIHGLKGVVHHEKETFLDPFVLRDLLPTSLGSYYRYAGSLTTPPCSEIVEWIVFRKPVPISYHQLEAFYSIFTTEQQDHVKSVEYLRNNFRPQQSLNNRKVSKSAVKDAWSQDMTDILENPLGTEASKACSTPPVNMKVQPVNRTALLVTWNQPETIYHPPIMNYMISYSWTKNEDEKEKTFTKDSDKDLKAIISHVSPDILYLFRVQAVCRNEMRSDFSQTMLFQANTTRIFEGTRIVKTGVPTASPASSADMAPISSGSSTWTSSGLPFSFVSMATGMGPSSSGSQATVASVVTSTLLAGLGFSGGGISSFPSSVWPTRLPAAAAPSKQAGRPVVATTEAAAATSPGPERDSALTKDSEGAEEGEKDEKSESEDGEREHEEEEEKDAEKKEKNRATAAAEARNSTQPSVTTASPNRTAEEEGNKTISGEEPNQNVAPTAGLLEEESFAKADAQPQPLPSTQVPPAFTNELYLGKIPRRPETTRKPPPKEDRFPEEYPSDNKFITINPADKNSSSMATRPSPGKMEWIIPLIVVSALTFVCLILLIAVLVYWRKCFQTAHFYVEDSSSPRVVPNESIPIIPIPDDMEAIPVKQFIKHIGELYSNNQHGFSEDFEEVQRCTADMNITAEHSNHPDNKHKNRYINILAYDHSRVKLRPLPGKDSKHSDYINANYVDGYNKAKAYIATQGPLKSTFEDFWRMIWEQNTGIIVMITNLVEKGRRKCDQYWPSENSEEYGNIIVTLKSTNIHACYTVRRFTIRNTKMKKGQKGNPKGRQNERTVIQYHYTQWPDMGVPEYALPVLTFVRRSSAARTPDMGPVVVHCSAGVGRTGTYIVIDSMLQQIKDKSTVNVLGFLKHIRTQRNYLVQTEEQYIFIHDALLEAILGKETEVSANQLHSYVNSILIPGIGGKTRLEKQFKLVTQCNAKYVECFSAQKDCNKEKNRNSSVVPSERARVGLAPLPGMKGTDYINASYIMGYYRSNEFIITQHPLPHTTKDFWRMIWDHNAQIIVMLPDNQSLAEDEFVYWPSREESMNCEAFTVTLISKDRLCLSNEEQIIIHDFILEATQDDYVLEVRHFQCPKWPNPDAPISSTFELINVIKEEALTRDGPTIVHDEYGAVSAGTLCALTTLSQQLENENAVDVFQVAKMINLMRPGVFTDIEQYQFLYKAMLSLVSTKENGNGPMTLDKNGAVMASDESDPAESMESLV</sequence>
<evidence type="ECO:0000256" key="13">
    <source>
        <dbReference type="ARBA" id="ARBA00051722"/>
    </source>
</evidence>
<evidence type="ECO:0000256" key="15">
    <source>
        <dbReference type="SAM" id="Phobius"/>
    </source>
</evidence>
<keyword evidence="9 15" id="KW-1133">Transmembrane helix</keyword>
<dbReference type="SUPFAM" id="SSF49265">
    <property type="entry name" value="Fibronectin type III"/>
    <property type="match status" value="1"/>
</dbReference>
<proteinExistence type="inferred from homology"/>
<dbReference type="SMART" id="SM00404">
    <property type="entry name" value="PTPc_motif"/>
    <property type="match status" value="2"/>
</dbReference>
<reference evidence="20" key="2">
    <citation type="submission" date="2025-09" db="UniProtKB">
        <authorList>
            <consortium name="Ensembl"/>
        </authorList>
    </citation>
    <scope>IDENTIFICATION</scope>
</reference>
<evidence type="ECO:0000259" key="19">
    <source>
        <dbReference type="PROSITE" id="PS51144"/>
    </source>
</evidence>
<dbReference type="Pfam" id="PF00041">
    <property type="entry name" value="fn3"/>
    <property type="match status" value="1"/>
</dbReference>
<dbReference type="CDD" id="cd03122">
    <property type="entry name" value="alpha_CARP_receptor_like"/>
    <property type="match status" value="1"/>
</dbReference>
<dbReference type="InterPro" id="IPR013783">
    <property type="entry name" value="Ig-like_fold"/>
</dbReference>
<feature type="domain" description="Fibronectin type-III" evidence="18">
    <location>
        <begin position="233"/>
        <end position="332"/>
    </location>
</feature>
<feature type="region of interest" description="Disordered" evidence="14">
    <location>
        <begin position="572"/>
        <end position="621"/>
    </location>
</feature>
<dbReference type="SMART" id="SM00194">
    <property type="entry name" value="PTPc"/>
    <property type="match status" value="2"/>
</dbReference>
<evidence type="ECO:0000256" key="5">
    <source>
        <dbReference type="ARBA" id="ARBA00022729"/>
    </source>
</evidence>
<reference evidence="20" key="1">
    <citation type="submission" date="2025-08" db="UniProtKB">
        <authorList>
            <consortium name="Ensembl"/>
        </authorList>
    </citation>
    <scope>IDENTIFICATION</scope>
</reference>
<dbReference type="GO" id="GO:0004725">
    <property type="term" value="F:protein tyrosine phosphatase activity"/>
    <property type="evidence" value="ECO:0007669"/>
    <property type="project" value="UniProtKB-EC"/>
</dbReference>
<evidence type="ECO:0000256" key="3">
    <source>
        <dbReference type="ARBA" id="ARBA00013064"/>
    </source>
</evidence>
<dbReference type="PANTHER" id="PTHR19134">
    <property type="entry name" value="RECEPTOR-TYPE TYROSINE-PROTEIN PHOSPHATASE"/>
    <property type="match status" value="1"/>
</dbReference>
<dbReference type="Gene3D" id="3.10.200.10">
    <property type="entry name" value="Alpha carbonic anhydrase"/>
    <property type="match status" value="1"/>
</dbReference>
<keyword evidence="4 15" id="KW-0812">Transmembrane</keyword>
<dbReference type="InterPro" id="IPR003961">
    <property type="entry name" value="FN3_dom"/>
</dbReference>
<feature type="compositionally biased region" description="Polar residues" evidence="14">
    <location>
        <begin position="526"/>
        <end position="536"/>
    </location>
</feature>
<feature type="domain" description="Tyrosine-protein phosphatase" evidence="16">
    <location>
        <begin position="1012"/>
        <end position="1272"/>
    </location>
</feature>
<feature type="compositionally biased region" description="Basic and acidic residues" evidence="14">
    <location>
        <begin position="579"/>
        <end position="596"/>
    </location>
</feature>